<gene>
    <name evidence="2" type="ORF">F9C07_5474</name>
</gene>
<keyword evidence="1" id="KW-0812">Transmembrane</keyword>
<evidence type="ECO:0000313" key="2">
    <source>
        <dbReference type="EMBL" id="QRD91428.1"/>
    </source>
</evidence>
<dbReference type="AlphaFoldDB" id="A0A7U2MX01"/>
<dbReference type="EMBL" id="CP044617">
    <property type="protein sequence ID" value="QRD91428.1"/>
    <property type="molecule type" value="Genomic_DNA"/>
</dbReference>
<dbReference type="Proteomes" id="UP000596276">
    <property type="component" value="Chromosome 7"/>
</dbReference>
<evidence type="ECO:0000313" key="3">
    <source>
        <dbReference type="Proteomes" id="UP000596276"/>
    </source>
</evidence>
<protein>
    <submittedName>
        <fullName evidence="2">Uncharacterized protein</fullName>
    </submittedName>
</protein>
<keyword evidence="1" id="KW-0472">Membrane</keyword>
<sequence length="91" mass="10554">MNYLMFLPLSYTTEYHQVGNGYLSLTDILGTLVPMLIVGTAIKYYRNKPLLNGKGPLNDLLSPTVYWAGKEMMLYKSYLIRLPHEYYIDQI</sequence>
<dbReference type="VEuPathDB" id="FungiDB:F9C07_5474"/>
<reference evidence="3" key="1">
    <citation type="journal article" date="2021" name="G3 (Bethesda)">
        <title>Chromosome assembled and annotated genome sequence of Aspergillus flavus NRRL 3357.</title>
        <authorList>
            <person name="Skerker J.M."/>
            <person name="Pianalto K.M."/>
            <person name="Mondo S.J."/>
            <person name="Yang K."/>
            <person name="Arkin A.P."/>
            <person name="Keller N.P."/>
            <person name="Grigoriev I.V."/>
            <person name="Louise Glass N.L."/>
        </authorList>
    </citation>
    <scope>NUCLEOTIDE SEQUENCE [LARGE SCALE GENOMIC DNA]</scope>
    <source>
        <strain evidence="3">ATCC 200026 / FGSC A1120 / IAM 13836 / NRRL 3357 / JCM 12722 / SRRC 167</strain>
    </source>
</reference>
<keyword evidence="1" id="KW-1133">Transmembrane helix</keyword>
<name>A0A7U2MX01_ASPFN</name>
<organism evidence="2 3">
    <name type="scientific">Aspergillus flavus (strain ATCC 200026 / FGSC A1120 / IAM 13836 / NRRL 3357 / JCM 12722 / SRRC 167)</name>
    <dbReference type="NCBI Taxonomy" id="332952"/>
    <lineage>
        <taxon>Eukaryota</taxon>
        <taxon>Fungi</taxon>
        <taxon>Dikarya</taxon>
        <taxon>Ascomycota</taxon>
        <taxon>Pezizomycotina</taxon>
        <taxon>Eurotiomycetes</taxon>
        <taxon>Eurotiomycetidae</taxon>
        <taxon>Eurotiales</taxon>
        <taxon>Aspergillaceae</taxon>
        <taxon>Aspergillus</taxon>
        <taxon>Aspergillus subgen. Circumdati</taxon>
    </lineage>
</organism>
<feature type="transmembrane region" description="Helical" evidence="1">
    <location>
        <begin position="20"/>
        <end position="42"/>
    </location>
</feature>
<evidence type="ECO:0000256" key="1">
    <source>
        <dbReference type="SAM" id="Phobius"/>
    </source>
</evidence>
<accession>A0A7U2MX01</accession>
<proteinExistence type="predicted"/>
<keyword evidence="3" id="KW-1185">Reference proteome</keyword>